<dbReference type="AlphaFoldDB" id="A0A0F9HMJ3"/>
<protein>
    <submittedName>
        <fullName evidence="2">Uncharacterized protein</fullName>
    </submittedName>
</protein>
<feature type="compositionally biased region" description="Acidic residues" evidence="1">
    <location>
        <begin position="71"/>
        <end position="81"/>
    </location>
</feature>
<comment type="caution">
    <text evidence="2">The sequence shown here is derived from an EMBL/GenBank/DDBJ whole genome shotgun (WGS) entry which is preliminary data.</text>
</comment>
<organism evidence="2">
    <name type="scientific">marine sediment metagenome</name>
    <dbReference type="NCBI Taxonomy" id="412755"/>
    <lineage>
        <taxon>unclassified sequences</taxon>
        <taxon>metagenomes</taxon>
        <taxon>ecological metagenomes</taxon>
    </lineage>
</organism>
<feature type="region of interest" description="Disordered" evidence="1">
    <location>
        <begin position="56"/>
        <end position="81"/>
    </location>
</feature>
<evidence type="ECO:0000256" key="1">
    <source>
        <dbReference type="SAM" id="MobiDB-lite"/>
    </source>
</evidence>
<proteinExistence type="predicted"/>
<gene>
    <name evidence="2" type="ORF">LCGC14_1686190</name>
</gene>
<feature type="compositionally biased region" description="Basic and acidic residues" evidence="1">
    <location>
        <begin position="56"/>
        <end position="70"/>
    </location>
</feature>
<evidence type="ECO:0000313" key="2">
    <source>
        <dbReference type="EMBL" id="KKM16402.1"/>
    </source>
</evidence>
<dbReference type="EMBL" id="LAZR01014683">
    <property type="protein sequence ID" value="KKM16402.1"/>
    <property type="molecule type" value="Genomic_DNA"/>
</dbReference>
<sequence>MADQSSGGNPIDDKTRALKHRQLQLQIEQFKLDIFKREVRIDEMAVEIDREKETIEAMRGQLEEKEKEFTEASETESEEEN</sequence>
<reference evidence="2" key="1">
    <citation type="journal article" date="2015" name="Nature">
        <title>Complex archaea that bridge the gap between prokaryotes and eukaryotes.</title>
        <authorList>
            <person name="Spang A."/>
            <person name="Saw J.H."/>
            <person name="Jorgensen S.L."/>
            <person name="Zaremba-Niedzwiedzka K."/>
            <person name="Martijn J."/>
            <person name="Lind A.E."/>
            <person name="van Eijk R."/>
            <person name="Schleper C."/>
            <person name="Guy L."/>
            <person name="Ettema T.J."/>
        </authorList>
    </citation>
    <scope>NUCLEOTIDE SEQUENCE</scope>
</reference>
<name>A0A0F9HMJ3_9ZZZZ</name>
<accession>A0A0F9HMJ3</accession>